<proteinExistence type="inferred from homology"/>
<dbReference type="InterPro" id="IPR018181">
    <property type="entry name" value="Heat_shock_70_CS"/>
</dbReference>
<dbReference type="PROSITE" id="PS00297">
    <property type="entry name" value="HSP70_1"/>
    <property type="match status" value="1"/>
</dbReference>
<accession>A0A383D0W5</accession>
<dbReference type="GO" id="GO:0140662">
    <property type="term" value="F:ATP-dependent protein folding chaperone"/>
    <property type="evidence" value="ECO:0007669"/>
    <property type="project" value="InterPro"/>
</dbReference>
<dbReference type="EMBL" id="UINC01213204">
    <property type="protein sequence ID" value="SVE37875.1"/>
    <property type="molecule type" value="Genomic_DNA"/>
</dbReference>
<evidence type="ECO:0000313" key="5">
    <source>
        <dbReference type="EMBL" id="SVE37875.1"/>
    </source>
</evidence>
<keyword evidence="3" id="KW-0067">ATP-binding</keyword>
<protein>
    <submittedName>
        <fullName evidence="5">Uncharacterized protein</fullName>
    </submittedName>
</protein>
<name>A0A383D0W5_9ZZZZ</name>
<evidence type="ECO:0000256" key="4">
    <source>
        <dbReference type="SAM" id="MobiDB-lite"/>
    </source>
</evidence>
<evidence type="ECO:0000256" key="3">
    <source>
        <dbReference type="ARBA" id="ARBA00022840"/>
    </source>
</evidence>
<feature type="non-terminal residue" evidence="5">
    <location>
        <position position="76"/>
    </location>
</feature>
<sequence length="76" mass="8248">MSDSIDLGIDLGTTNSVVAYVNDIGRPEIARNELDTELTPSFVAVNSRGEIEVGQNAKNLQLEDPDNSVNGFKRNL</sequence>
<dbReference type="Pfam" id="PF00012">
    <property type="entry name" value="HSP70"/>
    <property type="match status" value="1"/>
</dbReference>
<feature type="region of interest" description="Disordered" evidence="4">
    <location>
        <begin position="56"/>
        <end position="76"/>
    </location>
</feature>
<dbReference type="FunFam" id="3.30.420.40:FF:000028">
    <property type="entry name" value="heat shock 70 kDa protein-like"/>
    <property type="match status" value="1"/>
</dbReference>
<evidence type="ECO:0000256" key="2">
    <source>
        <dbReference type="ARBA" id="ARBA00022741"/>
    </source>
</evidence>
<dbReference type="AlphaFoldDB" id="A0A383D0W5"/>
<dbReference type="Gene3D" id="3.30.420.40">
    <property type="match status" value="1"/>
</dbReference>
<dbReference type="GO" id="GO:0005524">
    <property type="term" value="F:ATP binding"/>
    <property type="evidence" value="ECO:0007669"/>
    <property type="project" value="UniProtKB-KW"/>
</dbReference>
<dbReference type="SUPFAM" id="SSF53067">
    <property type="entry name" value="Actin-like ATPase domain"/>
    <property type="match status" value="1"/>
</dbReference>
<reference evidence="5" key="1">
    <citation type="submission" date="2018-05" db="EMBL/GenBank/DDBJ databases">
        <authorList>
            <person name="Lanie J.A."/>
            <person name="Ng W.-L."/>
            <person name="Kazmierczak K.M."/>
            <person name="Andrzejewski T.M."/>
            <person name="Davidsen T.M."/>
            <person name="Wayne K.J."/>
            <person name="Tettelin H."/>
            <person name="Glass J.I."/>
            <person name="Rusch D."/>
            <person name="Podicherti R."/>
            <person name="Tsui H.-C.T."/>
            <person name="Winkler M.E."/>
        </authorList>
    </citation>
    <scope>NUCLEOTIDE SEQUENCE</scope>
</reference>
<organism evidence="5">
    <name type="scientific">marine metagenome</name>
    <dbReference type="NCBI Taxonomy" id="408172"/>
    <lineage>
        <taxon>unclassified sequences</taxon>
        <taxon>metagenomes</taxon>
        <taxon>ecological metagenomes</taxon>
    </lineage>
</organism>
<keyword evidence="2" id="KW-0547">Nucleotide-binding</keyword>
<comment type="similarity">
    <text evidence="1">Belongs to the heat shock protein 70 family.</text>
</comment>
<evidence type="ECO:0000256" key="1">
    <source>
        <dbReference type="ARBA" id="ARBA00007381"/>
    </source>
</evidence>
<dbReference type="InterPro" id="IPR043129">
    <property type="entry name" value="ATPase_NBD"/>
</dbReference>
<dbReference type="InterPro" id="IPR013126">
    <property type="entry name" value="Hsp_70_fam"/>
</dbReference>
<gene>
    <name evidence="5" type="ORF">METZ01_LOCUS490729</name>
</gene>